<feature type="transmembrane region" description="Helical" evidence="1">
    <location>
        <begin position="264"/>
        <end position="292"/>
    </location>
</feature>
<sequence>MAASSSFERAQRLPWDFAWIVVAIDAALFIVNMTVQLLPSSPHSEQMRSVYAQPGVWVPLLSRVATVWLLAATLAWCHARKALDERGAARIAQLRSPGSRFAAVFLPTMVVNALALTPLFYQAQVLFMPGGSLHETVDMYGLRSIMAVSMLVQSVIQMMVLVAGVWLAARFALRERGMVIEDETPAAAASTRRAVALVIAAIFVSLQMWIGNVASGWVDTSRDADLLPLLLGWFAVPLLVYGLAFWGAWLGAAPAPVQARPFRAVAAAATAFAVLQAVCIALAVGGLVWVASVSFLGRSSDGNLLMLAIAMAAVYLVLLVVLVRVITRRFYRRYL</sequence>
<feature type="transmembrane region" description="Helical" evidence="1">
    <location>
        <begin position="141"/>
        <end position="173"/>
    </location>
</feature>
<feature type="transmembrane region" description="Helical" evidence="1">
    <location>
        <begin position="17"/>
        <end position="37"/>
    </location>
</feature>
<keyword evidence="1" id="KW-0472">Membrane</keyword>
<evidence type="ECO:0000313" key="2">
    <source>
        <dbReference type="EMBL" id="QGW84560.1"/>
    </source>
</evidence>
<dbReference type="AlphaFoldDB" id="A0A6I6HNY0"/>
<protein>
    <submittedName>
        <fullName evidence="2">Uncharacterized protein</fullName>
    </submittedName>
</protein>
<dbReference type="Proteomes" id="UP000425817">
    <property type="component" value="Chromosome"/>
</dbReference>
<feature type="transmembrane region" description="Helical" evidence="1">
    <location>
        <begin position="100"/>
        <end position="121"/>
    </location>
</feature>
<reference evidence="2 3" key="1">
    <citation type="submission" date="2019-12" db="EMBL/GenBank/DDBJ databases">
        <title>Hybrid Genome Assemblies of two High G+C Isolates from Undergraduate Microbiology Courses.</title>
        <authorList>
            <person name="Ne Ville C.J."/>
            <person name="Enright D."/>
            <person name="Hernandez I."/>
            <person name="Dodsworth J."/>
            <person name="Orwin P.M."/>
        </authorList>
    </citation>
    <scope>NUCLEOTIDE SEQUENCE [LARGE SCALE GENOMIC DNA]</scope>
    <source>
        <strain evidence="2 3">CSUSB</strain>
    </source>
</reference>
<dbReference type="RefSeq" id="WP_157616290.1">
    <property type="nucleotide sequence ID" value="NZ_CP046622.1"/>
</dbReference>
<evidence type="ECO:0000313" key="3">
    <source>
        <dbReference type="Proteomes" id="UP000425817"/>
    </source>
</evidence>
<gene>
    <name evidence="2" type="ORF">GOQ09_24620</name>
</gene>
<proteinExistence type="predicted"/>
<feature type="transmembrane region" description="Helical" evidence="1">
    <location>
        <begin position="230"/>
        <end position="252"/>
    </location>
</feature>
<evidence type="ECO:0000256" key="1">
    <source>
        <dbReference type="SAM" id="Phobius"/>
    </source>
</evidence>
<feature type="transmembrane region" description="Helical" evidence="1">
    <location>
        <begin position="304"/>
        <end position="326"/>
    </location>
</feature>
<dbReference type="EMBL" id="CP046622">
    <property type="protein sequence ID" value="QGW84560.1"/>
    <property type="molecule type" value="Genomic_DNA"/>
</dbReference>
<name>A0A6I6HNY0_VARPD</name>
<keyword evidence="1" id="KW-0812">Transmembrane</keyword>
<keyword evidence="1" id="KW-1133">Transmembrane helix</keyword>
<feature type="transmembrane region" description="Helical" evidence="1">
    <location>
        <begin position="194"/>
        <end position="210"/>
    </location>
</feature>
<accession>A0A6I6HNY0</accession>
<organism evidence="2 3">
    <name type="scientific">Variovorax paradoxus</name>
    <dbReference type="NCBI Taxonomy" id="34073"/>
    <lineage>
        <taxon>Bacteria</taxon>
        <taxon>Pseudomonadati</taxon>
        <taxon>Pseudomonadota</taxon>
        <taxon>Betaproteobacteria</taxon>
        <taxon>Burkholderiales</taxon>
        <taxon>Comamonadaceae</taxon>
        <taxon>Variovorax</taxon>
    </lineage>
</organism>
<feature type="transmembrane region" description="Helical" evidence="1">
    <location>
        <begin position="57"/>
        <end position="79"/>
    </location>
</feature>
<dbReference type="OrthoDB" id="8853121at2"/>